<protein>
    <recommendedName>
        <fullName evidence="3">N-acetyltransferase domain-containing protein</fullName>
    </recommendedName>
</protein>
<dbReference type="PROSITE" id="PS51186">
    <property type="entry name" value="GNAT"/>
    <property type="match status" value="1"/>
</dbReference>
<evidence type="ECO:0000256" key="2">
    <source>
        <dbReference type="ARBA" id="ARBA00023315"/>
    </source>
</evidence>
<dbReference type="SUPFAM" id="SSF55729">
    <property type="entry name" value="Acyl-CoA N-acyltransferases (Nat)"/>
    <property type="match status" value="1"/>
</dbReference>
<dbReference type="GO" id="GO:0016747">
    <property type="term" value="F:acyltransferase activity, transferring groups other than amino-acyl groups"/>
    <property type="evidence" value="ECO:0007669"/>
    <property type="project" value="InterPro"/>
</dbReference>
<evidence type="ECO:0000313" key="4">
    <source>
        <dbReference type="EMBL" id="GEO16552.1"/>
    </source>
</evidence>
<keyword evidence="1" id="KW-0808">Transferase</keyword>
<dbReference type="Gene3D" id="3.40.630.30">
    <property type="match status" value="1"/>
</dbReference>
<dbReference type="CDD" id="cd04301">
    <property type="entry name" value="NAT_SF"/>
    <property type="match status" value="1"/>
</dbReference>
<evidence type="ECO:0000313" key="5">
    <source>
        <dbReference type="Proteomes" id="UP000321085"/>
    </source>
</evidence>
<sequence length="122" mass="13434">MHALLDEACAGGGAVDPFRVWWRGLKSDAEYDPALCFIAVDDQDQIIGVAQCWTSAFLKDLAVSPAFRKRELGSALLLTVFQAFRERGAKCLDLKVEADNPTGAVRLYGQHGMRTIEAYRGD</sequence>
<gene>
    <name evidence="4" type="ORF">MAE02_42480</name>
</gene>
<dbReference type="InterPro" id="IPR016181">
    <property type="entry name" value="Acyl_CoA_acyltransferase"/>
</dbReference>
<organism evidence="4 5">
    <name type="scientific">Microvirga aerophila</name>
    <dbReference type="NCBI Taxonomy" id="670291"/>
    <lineage>
        <taxon>Bacteria</taxon>
        <taxon>Pseudomonadati</taxon>
        <taxon>Pseudomonadota</taxon>
        <taxon>Alphaproteobacteria</taxon>
        <taxon>Hyphomicrobiales</taxon>
        <taxon>Methylobacteriaceae</taxon>
        <taxon>Microvirga</taxon>
    </lineage>
</organism>
<keyword evidence="5" id="KW-1185">Reference proteome</keyword>
<evidence type="ECO:0000256" key="1">
    <source>
        <dbReference type="ARBA" id="ARBA00022679"/>
    </source>
</evidence>
<feature type="domain" description="N-acetyltransferase" evidence="3">
    <location>
        <begin position="1"/>
        <end position="122"/>
    </location>
</feature>
<dbReference type="InterPro" id="IPR050832">
    <property type="entry name" value="Bact_Acetyltransf"/>
</dbReference>
<reference evidence="4 5" key="1">
    <citation type="submission" date="2019-07" db="EMBL/GenBank/DDBJ databases">
        <title>Whole genome shotgun sequence of Microvirga aerophila NBRC 106136.</title>
        <authorList>
            <person name="Hosoyama A."/>
            <person name="Uohara A."/>
            <person name="Ohji S."/>
            <person name="Ichikawa N."/>
        </authorList>
    </citation>
    <scope>NUCLEOTIDE SEQUENCE [LARGE SCALE GENOMIC DNA]</scope>
    <source>
        <strain evidence="4 5">NBRC 106136</strain>
    </source>
</reference>
<proteinExistence type="predicted"/>
<evidence type="ECO:0000259" key="3">
    <source>
        <dbReference type="PROSITE" id="PS51186"/>
    </source>
</evidence>
<dbReference type="AlphaFoldDB" id="A0A512BX72"/>
<dbReference type="Proteomes" id="UP000321085">
    <property type="component" value="Unassembled WGS sequence"/>
</dbReference>
<accession>A0A512BX72</accession>
<dbReference type="Pfam" id="PF00583">
    <property type="entry name" value="Acetyltransf_1"/>
    <property type="match status" value="1"/>
</dbReference>
<dbReference type="PANTHER" id="PTHR43877">
    <property type="entry name" value="AMINOALKYLPHOSPHONATE N-ACETYLTRANSFERASE-RELATED-RELATED"/>
    <property type="match status" value="1"/>
</dbReference>
<dbReference type="EMBL" id="BJYU01000067">
    <property type="protein sequence ID" value="GEO16552.1"/>
    <property type="molecule type" value="Genomic_DNA"/>
</dbReference>
<dbReference type="RefSeq" id="WP_210207464.1">
    <property type="nucleotide sequence ID" value="NZ_BJYU01000067.1"/>
</dbReference>
<name>A0A512BX72_9HYPH</name>
<comment type="caution">
    <text evidence="4">The sequence shown here is derived from an EMBL/GenBank/DDBJ whole genome shotgun (WGS) entry which is preliminary data.</text>
</comment>
<dbReference type="InterPro" id="IPR000182">
    <property type="entry name" value="GNAT_dom"/>
</dbReference>
<keyword evidence="2" id="KW-0012">Acyltransferase</keyword>
<dbReference type="PANTHER" id="PTHR43877:SF2">
    <property type="entry name" value="AMINOALKYLPHOSPHONATE N-ACETYLTRANSFERASE-RELATED"/>
    <property type="match status" value="1"/>
</dbReference>